<name>A0A6H1ZT96_9ZZZZ</name>
<gene>
    <name evidence="1" type="ORF">TM448A01889_0003</name>
</gene>
<dbReference type="AlphaFoldDB" id="A0A6H1ZT96"/>
<evidence type="ECO:0000313" key="1">
    <source>
        <dbReference type="EMBL" id="QJA50738.1"/>
    </source>
</evidence>
<proteinExistence type="predicted"/>
<accession>A0A6H1ZT96</accession>
<protein>
    <submittedName>
        <fullName evidence="1">Uncharacterized protein</fullName>
    </submittedName>
</protein>
<sequence>MMETYEESTGITQSSSNGYTCPKCGQWIWNNQYHTCITVSPIALGSNEIAWIYEHGKPTQEPIEQAKCPGVIIQRTARQMGYTIAPGQSPDVLEEKEIPCPLLQEARKQEREDIIGLLKQQAQALKAKKINQQTAKPEDIQSQVIIGVKKRMLTEVINWISQRQYLSGEKEE</sequence>
<dbReference type="EMBL" id="MT144215">
    <property type="protein sequence ID" value="QJA50738.1"/>
    <property type="molecule type" value="Genomic_DNA"/>
</dbReference>
<reference evidence="1" key="1">
    <citation type="submission" date="2020-03" db="EMBL/GenBank/DDBJ databases">
        <title>The deep terrestrial virosphere.</title>
        <authorList>
            <person name="Holmfeldt K."/>
            <person name="Nilsson E."/>
            <person name="Simone D."/>
            <person name="Lopez-Fernandez M."/>
            <person name="Wu X."/>
            <person name="de Brujin I."/>
            <person name="Lundin D."/>
            <person name="Andersson A."/>
            <person name="Bertilsson S."/>
            <person name="Dopson M."/>
        </authorList>
    </citation>
    <scope>NUCLEOTIDE SEQUENCE</scope>
    <source>
        <strain evidence="1">TM448A01889</strain>
    </source>
</reference>
<organism evidence="1">
    <name type="scientific">viral metagenome</name>
    <dbReference type="NCBI Taxonomy" id="1070528"/>
    <lineage>
        <taxon>unclassified sequences</taxon>
        <taxon>metagenomes</taxon>
        <taxon>organismal metagenomes</taxon>
    </lineage>
</organism>